<dbReference type="InterPro" id="IPR035909">
    <property type="entry name" value="CheB_C"/>
</dbReference>
<keyword evidence="8" id="KW-1185">Reference proteome</keyword>
<dbReference type="InterPro" id="IPR000673">
    <property type="entry name" value="Sig_transdc_resp-reg_Me-estase"/>
</dbReference>
<evidence type="ECO:0000256" key="5">
    <source>
        <dbReference type="PROSITE-ProRule" id="PRU00050"/>
    </source>
</evidence>
<dbReference type="GO" id="GO:0006935">
    <property type="term" value="P:chemotaxis"/>
    <property type="evidence" value="ECO:0007669"/>
    <property type="project" value="UniProtKB-UniRule"/>
</dbReference>
<dbReference type="PROSITE" id="PS50122">
    <property type="entry name" value="CHEB"/>
    <property type="match status" value="1"/>
</dbReference>
<gene>
    <name evidence="7" type="ORF">SAMN06265370_113134</name>
</gene>
<dbReference type="AlphaFoldDB" id="A0A238Y0E7"/>
<dbReference type="OrthoDB" id="9793421at2"/>
<keyword evidence="1 5" id="KW-0145">Chemotaxis</keyword>
<accession>A0A238Y0E7</accession>
<dbReference type="Pfam" id="PF01339">
    <property type="entry name" value="CheB_methylest"/>
    <property type="match status" value="1"/>
</dbReference>
<dbReference type="SUPFAM" id="SSF52172">
    <property type="entry name" value="CheY-like"/>
    <property type="match status" value="1"/>
</dbReference>
<sequence length="343" mass="36653">MQFLSIVIAMSDEMERARLADGLGRRSGFTVLRETTDLMQTYTIVEEKSPQVVLIDQDMASRPEFEVMHALFQALDIRWLVLAAPGRHRSADRVHSQRSDLFPVDAGTPIDQIAETILTVTRSRLRPLPPQLAQTQSLALKRDEKLVLIGASTGGVDALLSVLSGYPADGPATLIVQHTGRGFGASLANLLDRQCACKVKVAEDGEELRRGQILVAGGCSKHLQLDCGSTLRARLVDGQPRGGHMPSVDMLFESALPVARRCSAALLTGMGRDGAEGLLALRAAGATTLAQDAATSTVYGMPRAAAELGAAMSVLPLSSICQAILKSCDAPTSVETRERPRCS</sequence>
<comment type="catalytic activity">
    <reaction evidence="4">
        <text>[protein]-L-glutamate 5-O-methyl ester + H2O = L-glutamyl-[protein] + methanol + H(+)</text>
        <dbReference type="Rhea" id="RHEA:23236"/>
        <dbReference type="Rhea" id="RHEA-COMP:10208"/>
        <dbReference type="Rhea" id="RHEA-COMP:10311"/>
        <dbReference type="ChEBI" id="CHEBI:15377"/>
        <dbReference type="ChEBI" id="CHEBI:15378"/>
        <dbReference type="ChEBI" id="CHEBI:17790"/>
        <dbReference type="ChEBI" id="CHEBI:29973"/>
        <dbReference type="ChEBI" id="CHEBI:82795"/>
        <dbReference type="EC" id="3.1.1.61"/>
    </reaction>
</comment>
<dbReference type="SUPFAM" id="SSF52738">
    <property type="entry name" value="Methylesterase CheB, C-terminal domain"/>
    <property type="match status" value="1"/>
</dbReference>
<protein>
    <recommendedName>
        <fullName evidence="3">protein-glutamate methylesterase</fullName>
        <ecNumber evidence="3">3.1.1.61</ecNumber>
    </recommendedName>
</protein>
<dbReference type="CDD" id="cd16432">
    <property type="entry name" value="CheB_Rec"/>
    <property type="match status" value="1"/>
</dbReference>
<dbReference type="PANTHER" id="PTHR42872:SF6">
    <property type="entry name" value="PROTEIN-GLUTAMATE METHYLESTERASE_PROTEIN-GLUTAMINE GLUTAMINASE"/>
    <property type="match status" value="1"/>
</dbReference>
<dbReference type="GO" id="GO:0000156">
    <property type="term" value="F:phosphorelay response regulator activity"/>
    <property type="evidence" value="ECO:0007669"/>
    <property type="project" value="InterPro"/>
</dbReference>
<keyword evidence="2 5" id="KW-0378">Hydrolase</keyword>
<feature type="active site" evidence="5">
    <location>
        <position position="178"/>
    </location>
</feature>
<evidence type="ECO:0000256" key="2">
    <source>
        <dbReference type="ARBA" id="ARBA00022801"/>
    </source>
</evidence>
<feature type="active site" evidence="5">
    <location>
        <position position="273"/>
    </location>
</feature>
<dbReference type="GO" id="GO:0008984">
    <property type="term" value="F:protein-glutamate methylesterase activity"/>
    <property type="evidence" value="ECO:0007669"/>
    <property type="project" value="UniProtKB-EC"/>
</dbReference>
<dbReference type="Proteomes" id="UP000198417">
    <property type="component" value="Unassembled WGS sequence"/>
</dbReference>
<evidence type="ECO:0000313" key="8">
    <source>
        <dbReference type="Proteomes" id="UP000198417"/>
    </source>
</evidence>
<name>A0A238Y0E7_9RHOB</name>
<dbReference type="EMBL" id="FZNN01000013">
    <property type="protein sequence ID" value="SNR64113.1"/>
    <property type="molecule type" value="Genomic_DNA"/>
</dbReference>
<evidence type="ECO:0000313" key="7">
    <source>
        <dbReference type="EMBL" id="SNR64113.1"/>
    </source>
</evidence>
<dbReference type="GO" id="GO:0005737">
    <property type="term" value="C:cytoplasm"/>
    <property type="evidence" value="ECO:0007669"/>
    <property type="project" value="InterPro"/>
</dbReference>
<dbReference type="RefSeq" id="WP_089271743.1">
    <property type="nucleotide sequence ID" value="NZ_FZNN01000013.1"/>
</dbReference>
<proteinExistence type="predicted"/>
<organism evidence="7 8">
    <name type="scientific">Puniceibacterium sediminis</name>
    <dbReference type="NCBI Taxonomy" id="1608407"/>
    <lineage>
        <taxon>Bacteria</taxon>
        <taxon>Pseudomonadati</taxon>
        <taxon>Pseudomonadota</taxon>
        <taxon>Alphaproteobacteria</taxon>
        <taxon>Rhodobacterales</taxon>
        <taxon>Paracoccaceae</taxon>
        <taxon>Puniceibacterium</taxon>
    </lineage>
</organism>
<evidence type="ECO:0000256" key="4">
    <source>
        <dbReference type="ARBA" id="ARBA00048267"/>
    </source>
</evidence>
<dbReference type="PANTHER" id="PTHR42872">
    <property type="entry name" value="PROTEIN-GLUTAMATE METHYLESTERASE/PROTEIN-GLUTAMINE GLUTAMINASE"/>
    <property type="match status" value="1"/>
</dbReference>
<dbReference type="Gene3D" id="3.40.50.180">
    <property type="entry name" value="Methylesterase CheB, C-terminal domain"/>
    <property type="match status" value="1"/>
</dbReference>
<dbReference type="PIRSF" id="PIRSF000876">
    <property type="entry name" value="RR_chemtxs_CheB"/>
    <property type="match status" value="1"/>
</dbReference>
<dbReference type="InterPro" id="IPR008248">
    <property type="entry name" value="CheB-like"/>
</dbReference>
<evidence type="ECO:0000256" key="1">
    <source>
        <dbReference type="ARBA" id="ARBA00022500"/>
    </source>
</evidence>
<evidence type="ECO:0000259" key="6">
    <source>
        <dbReference type="PROSITE" id="PS50122"/>
    </source>
</evidence>
<dbReference type="InterPro" id="IPR011006">
    <property type="entry name" value="CheY-like_superfamily"/>
</dbReference>
<feature type="active site" evidence="5">
    <location>
        <position position="152"/>
    </location>
</feature>
<evidence type="ECO:0000256" key="3">
    <source>
        <dbReference type="ARBA" id="ARBA00039140"/>
    </source>
</evidence>
<reference evidence="7 8" key="1">
    <citation type="submission" date="2017-06" db="EMBL/GenBank/DDBJ databases">
        <authorList>
            <person name="Kim H.J."/>
            <person name="Triplett B.A."/>
        </authorList>
    </citation>
    <scope>NUCLEOTIDE SEQUENCE [LARGE SCALE GENOMIC DNA]</scope>
    <source>
        <strain evidence="7 8">DSM 29052</strain>
    </source>
</reference>
<feature type="domain" description="CheB-type methylesterase" evidence="6">
    <location>
        <begin position="140"/>
        <end position="331"/>
    </location>
</feature>
<dbReference type="EC" id="3.1.1.61" evidence="3"/>